<proteinExistence type="inferred from homology"/>
<dbReference type="PRINTS" id="PR00080">
    <property type="entry name" value="SDRFAMILY"/>
</dbReference>
<dbReference type="Proteomes" id="UP001161757">
    <property type="component" value="Unassembled WGS sequence"/>
</dbReference>
<dbReference type="NCBIfam" id="NF005559">
    <property type="entry name" value="PRK07231.1"/>
    <property type="match status" value="1"/>
</dbReference>
<dbReference type="GO" id="GO:0016491">
    <property type="term" value="F:oxidoreductase activity"/>
    <property type="evidence" value="ECO:0007669"/>
    <property type="project" value="UniProtKB-KW"/>
</dbReference>
<evidence type="ECO:0000256" key="1">
    <source>
        <dbReference type="ARBA" id="ARBA00006484"/>
    </source>
</evidence>
<dbReference type="SUPFAM" id="SSF51735">
    <property type="entry name" value="NAD(P)-binding Rossmann-fold domains"/>
    <property type="match status" value="1"/>
</dbReference>
<dbReference type="PANTHER" id="PTHR24321">
    <property type="entry name" value="DEHYDROGENASES, SHORT CHAIN"/>
    <property type="match status" value="1"/>
</dbReference>
<sequence length="276" mass="29925">MMPGPRFEDKVVFVTGGSSGLGAEACAQFLAEGARVFIMDLAEKDILTRLKQQLEQTDTPPTDEKATFFQGDVSKPEDCETAIGKCIEQHGRLDILFHNAAQPTPMTTVPYHDVTQFQQIINTNLCSLFYLARVAIPQMQKQGKGVIVATASTSALAGEYGLASYAASKAGMLNLMRTMALDHARDNIRINAICPGYMPTPMTEGLGDLVKVVEDSIPLGRGGDPKEVARTVLFLASDDASYMTGHALVVDGGWSAHSGAPNLLKYVPQQFRYHEK</sequence>
<keyword evidence="2" id="KW-0521">NADP</keyword>
<dbReference type="InterPro" id="IPR036291">
    <property type="entry name" value="NAD(P)-bd_dom_sf"/>
</dbReference>
<dbReference type="FunFam" id="3.40.50.720:FF:000084">
    <property type="entry name" value="Short-chain dehydrogenase reductase"/>
    <property type="match status" value="1"/>
</dbReference>
<dbReference type="EMBL" id="JAJGCB010000001">
    <property type="protein sequence ID" value="KAJ8995393.1"/>
    <property type="molecule type" value="Genomic_DNA"/>
</dbReference>
<dbReference type="Gene3D" id="3.40.50.720">
    <property type="entry name" value="NAD(P)-binding Rossmann-like Domain"/>
    <property type="match status" value="1"/>
</dbReference>
<dbReference type="CDD" id="cd05233">
    <property type="entry name" value="SDR_c"/>
    <property type="match status" value="1"/>
</dbReference>
<dbReference type="PANTHER" id="PTHR24321:SF8">
    <property type="entry name" value="ESTRADIOL 17-BETA-DEHYDROGENASE 8-RELATED"/>
    <property type="match status" value="1"/>
</dbReference>
<reference evidence="4" key="1">
    <citation type="submission" date="2023-01" db="EMBL/GenBank/DDBJ databases">
        <title>Exophiala dermititidis isolated from Cystic Fibrosis Patient.</title>
        <authorList>
            <person name="Kurbessoian T."/>
            <person name="Crocker A."/>
            <person name="Murante D."/>
            <person name="Hogan D.A."/>
            <person name="Stajich J.E."/>
        </authorList>
    </citation>
    <scope>NUCLEOTIDE SEQUENCE</scope>
    <source>
        <strain evidence="4">Ex8</strain>
    </source>
</reference>
<evidence type="ECO:0000256" key="3">
    <source>
        <dbReference type="ARBA" id="ARBA00023002"/>
    </source>
</evidence>
<gene>
    <name evidence="4" type="ORF">HRR80_000168</name>
</gene>
<dbReference type="AlphaFoldDB" id="A0AAN6F251"/>
<accession>A0AAN6F251</accession>
<evidence type="ECO:0000313" key="5">
    <source>
        <dbReference type="Proteomes" id="UP001161757"/>
    </source>
</evidence>
<dbReference type="PROSITE" id="PS00061">
    <property type="entry name" value="ADH_SHORT"/>
    <property type="match status" value="1"/>
</dbReference>
<protein>
    <recommendedName>
        <fullName evidence="6">3-oxoacyl-[acyl-carrier protein] reductase</fullName>
    </recommendedName>
</protein>
<dbReference type="InterPro" id="IPR020904">
    <property type="entry name" value="Sc_DH/Rdtase_CS"/>
</dbReference>
<dbReference type="InterPro" id="IPR002347">
    <property type="entry name" value="SDR_fam"/>
</dbReference>
<dbReference type="PRINTS" id="PR00081">
    <property type="entry name" value="GDHRDH"/>
</dbReference>
<keyword evidence="3" id="KW-0560">Oxidoreductase</keyword>
<dbReference type="Pfam" id="PF13561">
    <property type="entry name" value="adh_short_C2"/>
    <property type="match status" value="1"/>
</dbReference>
<comment type="caution">
    <text evidence="4">The sequence shown here is derived from an EMBL/GenBank/DDBJ whole genome shotgun (WGS) entry which is preliminary data.</text>
</comment>
<evidence type="ECO:0000256" key="2">
    <source>
        <dbReference type="ARBA" id="ARBA00022857"/>
    </source>
</evidence>
<evidence type="ECO:0008006" key="6">
    <source>
        <dbReference type="Google" id="ProtNLM"/>
    </source>
</evidence>
<name>A0AAN6F251_EXODE</name>
<organism evidence="4 5">
    <name type="scientific">Exophiala dermatitidis</name>
    <name type="common">Black yeast-like fungus</name>
    <name type="synonym">Wangiella dermatitidis</name>
    <dbReference type="NCBI Taxonomy" id="5970"/>
    <lineage>
        <taxon>Eukaryota</taxon>
        <taxon>Fungi</taxon>
        <taxon>Dikarya</taxon>
        <taxon>Ascomycota</taxon>
        <taxon>Pezizomycotina</taxon>
        <taxon>Eurotiomycetes</taxon>
        <taxon>Chaetothyriomycetidae</taxon>
        <taxon>Chaetothyriales</taxon>
        <taxon>Herpotrichiellaceae</taxon>
        <taxon>Exophiala</taxon>
    </lineage>
</organism>
<evidence type="ECO:0000313" key="4">
    <source>
        <dbReference type="EMBL" id="KAJ8995393.1"/>
    </source>
</evidence>
<comment type="similarity">
    <text evidence="1">Belongs to the short-chain dehydrogenases/reductases (SDR) family.</text>
</comment>